<sequence length="694" mass="79132">MQCNAIQYDAMQCNPIDEHYTRTVKSMSSSASSSSSTVATTTRASSKKWLSRRYYTKSKYLLYYGIPLFGGFILILILLQGRTFVRVNSTNSNDNVDVDVDYVDTLPTIVETISTETLPNGDIVTTTTTSSTTTTAIINNDNESNNDNDNNTNNTTGNDDGRPIELLLSIEDGIWIRDRSKHFHKWFKESKNITILKTKGKNKTKVNKEKILKLNSDAILPGPILDFLIVGSAKTGTTTLLSNLGKIAPMPSAKDICLSPENILSMVYNDWPKQYYRTNNVSEIIIPSLVELELESNNNNNNDTTPFKQEQQQQVQQEQYGIHLKGSKCPSLLGLPMLKRYSQSLPKTKFIIGIRHPITWFQSFWKMQGNDGPYERTQICPCPPHDNPTQNNLFKNDSQIYDSLTRRCTIIPEEDEEEQDNKNNKSNKTTIVVGCKNECGYKLFCTARARFHVSLARLGKTPLTSHEERNLLAPNDPDGGVAENGLISWNVTNDIFVYDQTQLNEDYLWEGLASFLKVSRIPHDNNQRQYSKGKNQSQLDICDPLYDSFRAIMMKSSYEMSVWLEYHFLPVAVDPNRTDVTIVSGPNNEFLDIIQSYKLDPCKRLLLVRNDNDDNDNNDSNIKYILDPSFNTTIIPPPPNRKKYDYQIRTVADDDPSNNNNNNNNNKREKKKKDLKKDKEKRARKQQGNTIKKK</sequence>
<keyword evidence="2" id="KW-1133">Transmembrane helix</keyword>
<accession>A0A1E7EKJ4</accession>
<dbReference type="PANTHER" id="PTHR20916">
    <property type="entry name" value="CYSTEINE AND GLYCINE-RICH PROTEIN 2 BINDING PROTEIN"/>
    <property type="match status" value="1"/>
</dbReference>
<dbReference type="InParanoid" id="A0A1E7EKJ4"/>
<evidence type="ECO:0000256" key="2">
    <source>
        <dbReference type="SAM" id="Phobius"/>
    </source>
</evidence>
<dbReference type="Proteomes" id="UP000095751">
    <property type="component" value="Unassembled WGS sequence"/>
</dbReference>
<evidence type="ECO:0000313" key="3">
    <source>
        <dbReference type="EMBL" id="OEU06440.1"/>
    </source>
</evidence>
<evidence type="ECO:0000313" key="4">
    <source>
        <dbReference type="Proteomes" id="UP000095751"/>
    </source>
</evidence>
<reference evidence="3 4" key="1">
    <citation type="submission" date="2016-09" db="EMBL/GenBank/DDBJ databases">
        <title>Extensive genetic diversity and differential bi-allelic expression allows diatom success in the polar Southern Ocean.</title>
        <authorList>
            <consortium name="DOE Joint Genome Institute"/>
            <person name="Mock T."/>
            <person name="Otillar R.P."/>
            <person name="Strauss J."/>
            <person name="Dupont C."/>
            <person name="Frickenhaus S."/>
            <person name="Maumus F."/>
            <person name="Mcmullan M."/>
            <person name="Sanges R."/>
            <person name="Schmutz J."/>
            <person name="Toseland A."/>
            <person name="Valas R."/>
            <person name="Veluchamy A."/>
            <person name="Ward B.J."/>
            <person name="Allen A."/>
            <person name="Barry K."/>
            <person name="Falciatore A."/>
            <person name="Ferrante M."/>
            <person name="Fortunato A.E."/>
            <person name="Gloeckner G."/>
            <person name="Gruber A."/>
            <person name="Hipkin R."/>
            <person name="Janech M."/>
            <person name="Kroth P."/>
            <person name="Leese F."/>
            <person name="Lindquist E."/>
            <person name="Lyon B.R."/>
            <person name="Martin J."/>
            <person name="Mayer C."/>
            <person name="Parker M."/>
            <person name="Quesneville H."/>
            <person name="Raymond J."/>
            <person name="Uhlig C."/>
            <person name="Valentin K.U."/>
            <person name="Worden A.Z."/>
            <person name="Armbrust E.V."/>
            <person name="Bowler C."/>
            <person name="Green B."/>
            <person name="Moulton V."/>
            <person name="Van Oosterhout C."/>
            <person name="Grigoriev I."/>
        </authorList>
    </citation>
    <scope>NUCLEOTIDE SEQUENCE [LARGE SCALE GENOMIC DNA]</scope>
    <source>
        <strain evidence="3 4">CCMP1102</strain>
    </source>
</reference>
<feature type="transmembrane region" description="Helical" evidence="2">
    <location>
        <begin position="60"/>
        <end position="79"/>
    </location>
</feature>
<feature type="region of interest" description="Disordered" evidence="1">
    <location>
        <begin position="296"/>
        <end position="318"/>
    </location>
</feature>
<evidence type="ECO:0000256" key="1">
    <source>
        <dbReference type="SAM" id="MobiDB-lite"/>
    </source>
</evidence>
<feature type="compositionally biased region" description="Low complexity" evidence="1">
    <location>
        <begin position="309"/>
        <end position="318"/>
    </location>
</feature>
<keyword evidence="2" id="KW-0812">Transmembrane</keyword>
<organism evidence="3 4">
    <name type="scientific">Fragilariopsis cylindrus CCMP1102</name>
    <dbReference type="NCBI Taxonomy" id="635003"/>
    <lineage>
        <taxon>Eukaryota</taxon>
        <taxon>Sar</taxon>
        <taxon>Stramenopiles</taxon>
        <taxon>Ochrophyta</taxon>
        <taxon>Bacillariophyta</taxon>
        <taxon>Bacillariophyceae</taxon>
        <taxon>Bacillariophycidae</taxon>
        <taxon>Bacillariales</taxon>
        <taxon>Bacillariaceae</taxon>
        <taxon>Fragilariopsis</taxon>
    </lineage>
</organism>
<proteinExistence type="predicted"/>
<dbReference type="EMBL" id="KV784408">
    <property type="protein sequence ID" value="OEU06440.1"/>
    <property type="molecule type" value="Genomic_DNA"/>
</dbReference>
<dbReference type="AlphaFoldDB" id="A0A1E7EKJ4"/>
<feature type="region of interest" description="Disordered" evidence="1">
    <location>
        <begin position="134"/>
        <end position="162"/>
    </location>
</feature>
<dbReference type="GO" id="GO:0004402">
    <property type="term" value="F:histone acetyltransferase activity"/>
    <property type="evidence" value="ECO:0007669"/>
    <property type="project" value="TreeGrafter"/>
</dbReference>
<protein>
    <recommendedName>
        <fullName evidence="5">P-loop containing nucleoside triphosphate hydrolase protein</fullName>
    </recommendedName>
</protein>
<dbReference type="Gene3D" id="3.40.50.300">
    <property type="entry name" value="P-loop containing nucleotide triphosphate hydrolases"/>
    <property type="match status" value="1"/>
</dbReference>
<keyword evidence="4" id="KW-1185">Reference proteome</keyword>
<name>A0A1E7EKJ4_9STRA</name>
<feature type="compositionally biased region" description="Low complexity" evidence="1">
    <location>
        <begin position="134"/>
        <end position="158"/>
    </location>
</feature>
<feature type="region of interest" description="Disordered" evidence="1">
    <location>
        <begin position="650"/>
        <end position="694"/>
    </location>
</feature>
<dbReference type="SUPFAM" id="SSF52540">
    <property type="entry name" value="P-loop containing nucleoside triphosphate hydrolases"/>
    <property type="match status" value="1"/>
</dbReference>
<dbReference type="PANTHER" id="PTHR20916:SF26">
    <property type="entry name" value="CYSTEINE-RICH PROTEIN 2-BINDING PROTEIN"/>
    <property type="match status" value="1"/>
</dbReference>
<gene>
    <name evidence="3" type="ORF">FRACYDRAFT_254457</name>
</gene>
<keyword evidence="2" id="KW-0472">Membrane</keyword>
<dbReference type="InterPro" id="IPR027417">
    <property type="entry name" value="P-loop_NTPase"/>
</dbReference>
<evidence type="ECO:0008006" key="5">
    <source>
        <dbReference type="Google" id="ProtNLM"/>
    </source>
</evidence>
<dbReference type="KEGG" id="fcy:FRACYDRAFT_254457"/>